<accession>M4QPN3</accession>
<name>M4QPN3_9CAUD</name>
<evidence type="ECO:0000256" key="1">
    <source>
        <dbReference type="SAM" id="MobiDB-lite"/>
    </source>
</evidence>
<evidence type="ECO:0000313" key="2">
    <source>
        <dbReference type="EMBL" id="AGH31595.1"/>
    </source>
</evidence>
<evidence type="ECO:0000313" key="3">
    <source>
        <dbReference type="Proteomes" id="UP000201252"/>
    </source>
</evidence>
<protein>
    <submittedName>
        <fullName evidence="2">Uncharacterized protein</fullName>
    </submittedName>
</protein>
<reference evidence="2 3" key="1">
    <citation type="submission" date="2010-10" db="EMBL/GenBank/DDBJ databases">
        <title>The Genome Sequence of Synechococcus phage S-SKS1.</title>
        <authorList>
            <consortium name="The Broad Institute Genome Sequencing Platform"/>
            <person name="Henn M.R."/>
            <person name="Clokie M."/>
            <person name="Levin J."/>
            <person name="Malboeuf C."/>
            <person name="Casali M."/>
            <person name="Russ C."/>
            <person name="Lennon N."/>
            <person name="Chapman S.B."/>
            <person name="Erlich R."/>
            <person name="Young S.K."/>
            <person name="Yandava C."/>
            <person name="Zeng Q."/>
            <person name="Alvarado L."/>
            <person name="Anderson S."/>
            <person name="Berlin A."/>
            <person name="Chen Z."/>
            <person name="Freedman E."/>
            <person name="Gellesch M."/>
            <person name="Goldberg J."/>
            <person name="Green L."/>
            <person name="Griggs A."/>
            <person name="Gujja S."/>
            <person name="Heilman E.R."/>
            <person name="Heiman D."/>
            <person name="Hollinger A."/>
            <person name="Howarth C."/>
            <person name="Larson L."/>
            <person name="Mehta T."/>
            <person name="Pearson M."/>
            <person name="Roberts A."/>
            <person name="Ryan E."/>
            <person name="Saif S."/>
            <person name="Shea T."/>
            <person name="Shenoy N."/>
            <person name="Sisk P."/>
            <person name="Stolte C."/>
            <person name="Sykes S."/>
            <person name="White J."/>
            <person name="Haas B."/>
            <person name="Nusbaum C."/>
            <person name="Birren B."/>
        </authorList>
    </citation>
    <scope>NUCLEOTIDE SEQUENCE [LARGE SCALE GENOMIC DNA]</scope>
</reference>
<feature type="compositionally biased region" description="Low complexity" evidence="1">
    <location>
        <begin position="471"/>
        <end position="487"/>
    </location>
</feature>
<feature type="region of interest" description="Disordered" evidence="1">
    <location>
        <begin position="326"/>
        <end position="355"/>
    </location>
</feature>
<feature type="region of interest" description="Disordered" evidence="1">
    <location>
        <begin position="390"/>
        <end position="427"/>
    </location>
</feature>
<dbReference type="KEGG" id="vg:15010993"/>
<dbReference type="OrthoDB" id="5152at10239"/>
<dbReference type="GeneID" id="15010993"/>
<keyword evidence="3" id="KW-1185">Reference proteome</keyword>
<gene>
    <name evidence="2" type="ORF">SWZG_00082</name>
</gene>
<feature type="region of interest" description="Disordered" evidence="1">
    <location>
        <begin position="93"/>
        <end position="140"/>
    </location>
</feature>
<feature type="region of interest" description="Disordered" evidence="1">
    <location>
        <begin position="615"/>
        <end position="682"/>
    </location>
</feature>
<dbReference type="Proteomes" id="UP000201252">
    <property type="component" value="Segment"/>
</dbReference>
<dbReference type="EMBL" id="HQ633071">
    <property type="protein sequence ID" value="AGH31595.1"/>
    <property type="molecule type" value="Genomic_DNA"/>
</dbReference>
<feature type="compositionally biased region" description="Basic and acidic residues" evidence="1">
    <location>
        <begin position="336"/>
        <end position="355"/>
    </location>
</feature>
<feature type="compositionally biased region" description="Basic and acidic residues" evidence="1">
    <location>
        <begin position="559"/>
        <end position="568"/>
    </location>
</feature>
<feature type="compositionally biased region" description="Low complexity" evidence="1">
    <location>
        <begin position="195"/>
        <end position="232"/>
    </location>
</feature>
<feature type="compositionally biased region" description="Basic and acidic residues" evidence="1">
    <location>
        <begin position="622"/>
        <end position="669"/>
    </location>
</feature>
<sequence>MKSLSQSDYGLIRSLYQDVYAPDIAESILDEFTDEDLDDLTDEYIEEQVTEFFEECLEEGLDIDIVEQTICESVDTELEILTEVTNPAQVAAMRMRDKTSAASGEGQKSDRDAGAAARAKLKVSKQKVGSASPEKKASKLSQIKGAVKKVGQAAKGGIGLATRAVGTAVRAGSAVKSAAKKGYERGRQGSGGGSSSSSSDSGSSSSSGTGSSSSSDSGSSSSSGTGPSSSSSSGGGSSSAAPRKRKDGLLKRGLKKVVRGITKGVSAAAGAVKAGADSLTDRARKEDMNYNKELATIKELYRQVCNHQEEEPEQLDEADSLAAMQARREKRLAAQRKREGTNDKGKDFGHDYVAKRREANMKKEEYIDEMGKSDQGVRDRIAMFKNSKIEYTPPTNWDKDANRGKGATVSPKQAEKRRRKSLRQEELEATGLFTMKEIEALVESENVDEAMSSYDKNRKRAAQRAADRNAARAAGKTGVVPGVGYVTPRREKETYTDEKGTVRHKSGAKNEEFEQLDELSKGTMGSYVKKASKDVEKRSYSQGSTDAEDAEIGYPGQTPKDKKIDRRQKGIGRAVGKLTRKEELESLRQAYLSISNGGEHLDEISLSEGEQPNIEYLNRYGGHPEVKPKKQKKTPFEKENPGHSDSKPTARFTKADREEMLRAKKEVGDKVAAAARRARGKK</sequence>
<feature type="compositionally biased region" description="Basic and acidic residues" evidence="1">
    <location>
        <begin position="488"/>
        <end position="501"/>
    </location>
</feature>
<dbReference type="RefSeq" id="YP_007674447.1">
    <property type="nucleotide sequence ID" value="NC_020851.1"/>
</dbReference>
<feature type="region of interest" description="Disordered" evidence="1">
    <location>
        <begin position="174"/>
        <end position="254"/>
    </location>
</feature>
<organism evidence="2 3">
    <name type="scientific">Synechococcus phage S-SKS1</name>
    <dbReference type="NCBI Taxonomy" id="754042"/>
    <lineage>
        <taxon>Viruses</taxon>
        <taxon>Duplodnaviria</taxon>
        <taxon>Heunggongvirae</taxon>
        <taxon>Uroviricota</taxon>
        <taxon>Caudoviricetes</taxon>
        <taxon>Llyrvirus</taxon>
        <taxon>Llyrvirus SSKS1</taxon>
    </lineage>
</organism>
<proteinExistence type="predicted"/>
<feature type="compositionally biased region" description="Basic residues" evidence="1">
    <location>
        <begin position="242"/>
        <end position="254"/>
    </location>
</feature>
<feature type="region of interest" description="Disordered" evidence="1">
    <location>
        <begin position="446"/>
        <end position="582"/>
    </location>
</feature>